<organism evidence="1 2">
    <name type="scientific">Acidithiobacillus sulfurivorans</name>
    <dbReference type="NCBI Taxonomy" id="1958756"/>
    <lineage>
        <taxon>Bacteria</taxon>
        <taxon>Pseudomonadati</taxon>
        <taxon>Pseudomonadota</taxon>
        <taxon>Acidithiobacillia</taxon>
        <taxon>Acidithiobacillales</taxon>
        <taxon>Acidithiobacillaceae</taxon>
        <taxon>Acidithiobacillus</taxon>
    </lineage>
</organism>
<reference evidence="1 2" key="1">
    <citation type="journal article" date="2021" name="ISME J.">
        <title>Genomic evolution of the class Acidithiobacillia: deep-branching Proteobacteria living in extreme acidic conditions.</title>
        <authorList>
            <person name="Moya-Beltran A."/>
            <person name="Beard S."/>
            <person name="Rojas-Villalobos C."/>
            <person name="Issotta F."/>
            <person name="Gallardo Y."/>
            <person name="Ulloa R."/>
            <person name="Giaveno A."/>
            <person name="Degli Esposti M."/>
            <person name="Johnson D.B."/>
            <person name="Quatrini R."/>
        </authorList>
    </citation>
    <scope>NUCLEOTIDE SEQUENCE [LARGE SCALE GENOMIC DNA]</scope>
    <source>
        <strain evidence="1 2">RW2</strain>
    </source>
</reference>
<name>A0ABS5ZW36_9PROT</name>
<accession>A0ABS5ZW36</accession>
<keyword evidence="2" id="KW-1185">Reference proteome</keyword>
<evidence type="ECO:0000313" key="2">
    <source>
        <dbReference type="Proteomes" id="UP000755654"/>
    </source>
</evidence>
<comment type="caution">
    <text evidence="1">The sequence shown here is derived from an EMBL/GenBank/DDBJ whole genome shotgun (WGS) entry which is preliminary data.</text>
</comment>
<gene>
    <name evidence="1" type="ORF">HAP95_04255</name>
</gene>
<dbReference type="EMBL" id="JAAOMP010000036">
    <property type="protein sequence ID" value="MBU2759385.1"/>
    <property type="molecule type" value="Genomic_DNA"/>
</dbReference>
<proteinExistence type="predicted"/>
<sequence length="62" mass="6485">MGLIGGSILAVPLLLYRVGVHNPHLVIGTMALAVCTNAFILEKAVTARQGLERPPVGTMVFG</sequence>
<dbReference type="Proteomes" id="UP000755654">
    <property type="component" value="Unassembled WGS sequence"/>
</dbReference>
<evidence type="ECO:0008006" key="3">
    <source>
        <dbReference type="Google" id="ProtNLM"/>
    </source>
</evidence>
<evidence type="ECO:0000313" key="1">
    <source>
        <dbReference type="EMBL" id="MBU2759385.1"/>
    </source>
</evidence>
<protein>
    <recommendedName>
        <fullName evidence="3">Membrane transporter protein</fullName>
    </recommendedName>
</protein>